<evidence type="ECO:0000313" key="5">
    <source>
        <dbReference type="Proteomes" id="UP000295176"/>
    </source>
</evidence>
<dbReference type="RefSeq" id="WP_133530444.1">
    <property type="nucleotide sequence ID" value="NZ_JBQPXQ010000006.1"/>
</dbReference>
<dbReference type="AlphaFoldDB" id="A0A4R6S1X7"/>
<name>A0A4R6S1X7_9FIRM</name>
<protein>
    <submittedName>
        <fullName evidence="4">Uncharacterized protein</fullName>
    </submittedName>
</protein>
<dbReference type="SUPFAM" id="SSF56796">
    <property type="entry name" value="Dehydroquinate synthase-like"/>
    <property type="match status" value="1"/>
</dbReference>
<reference evidence="4 5" key="1">
    <citation type="submission" date="2019-03" db="EMBL/GenBank/DDBJ databases">
        <title>Subsurface microbial communities from deep shales in Ohio and West Virginia, USA.</title>
        <authorList>
            <person name="Wrighton K."/>
        </authorList>
    </citation>
    <scope>NUCLEOTIDE SEQUENCE [LARGE SCALE GENOMIC DNA]</scope>
    <source>
        <strain evidence="4 5">MSL 7</strain>
    </source>
</reference>
<dbReference type="Pfam" id="PF00465">
    <property type="entry name" value="Fe-ADH"/>
    <property type="match status" value="1"/>
</dbReference>
<dbReference type="EMBL" id="SNXX01000012">
    <property type="protein sequence ID" value="TDP93540.1"/>
    <property type="molecule type" value="Genomic_DNA"/>
</dbReference>
<dbReference type="GO" id="GO:1990362">
    <property type="term" value="F:butanol dehydrogenase (NAD+) activity"/>
    <property type="evidence" value="ECO:0007669"/>
    <property type="project" value="InterPro"/>
</dbReference>
<dbReference type="GO" id="GO:0008106">
    <property type="term" value="F:alcohol dehydrogenase (NADP+) activity"/>
    <property type="evidence" value="ECO:0007669"/>
    <property type="project" value="TreeGrafter"/>
</dbReference>
<dbReference type="PANTHER" id="PTHR43633">
    <property type="entry name" value="ALCOHOL DEHYDROGENASE YQHD"/>
    <property type="match status" value="1"/>
</dbReference>
<dbReference type="Gene3D" id="3.40.50.1970">
    <property type="match status" value="1"/>
</dbReference>
<dbReference type="Pfam" id="PF25137">
    <property type="entry name" value="ADH_Fe_C"/>
    <property type="match status" value="1"/>
</dbReference>
<dbReference type="PROSITE" id="PS00060">
    <property type="entry name" value="ADH_IRON_2"/>
    <property type="match status" value="1"/>
</dbReference>
<dbReference type="Gene3D" id="1.20.1090.10">
    <property type="entry name" value="Dehydroquinate synthase-like - alpha domain"/>
    <property type="match status" value="1"/>
</dbReference>
<dbReference type="GO" id="GO:0046872">
    <property type="term" value="F:metal ion binding"/>
    <property type="evidence" value="ECO:0007669"/>
    <property type="project" value="InterPro"/>
</dbReference>
<dbReference type="FunFam" id="3.40.50.1970:FF:000003">
    <property type="entry name" value="Alcohol dehydrogenase, iron-containing"/>
    <property type="match status" value="1"/>
</dbReference>
<dbReference type="GO" id="GO:1990002">
    <property type="term" value="F:methylglyoxal reductase (NADPH) (acetol producing) activity"/>
    <property type="evidence" value="ECO:0007669"/>
    <property type="project" value="TreeGrafter"/>
</dbReference>
<evidence type="ECO:0000259" key="2">
    <source>
        <dbReference type="Pfam" id="PF00465"/>
    </source>
</evidence>
<dbReference type="InterPro" id="IPR018211">
    <property type="entry name" value="ADH_Fe_CS"/>
</dbReference>
<feature type="domain" description="Alcohol dehydrogenase iron-type/glycerol dehydrogenase GldA" evidence="2">
    <location>
        <begin position="10"/>
        <end position="177"/>
    </location>
</feature>
<accession>A0A4R6S1X7</accession>
<sequence>MQNFTFQNTTKIVFGKGTEEEVGEYTAKHGSKVLLHYGGGSIKKYGTYDKVVESLEKAGVEYVELGGVEPNPKLSLVKEGIELAQEENVDFILAVGGGSVIDSAKAISVGYFYDGDVWDFFTREAEITEALPIGVVLTIPAAGSESSDSAVVTKMEGMYKRDIGSELIRPQFAIMNPEITFTLPNYQTACGAVDIMAHIMERYFTNTENVELTDRLSEQALKTIIKNVPVVLEDNEDYAARAEVMWTGTIAHNNLLGTGREEDWSSHGIEHELSGIYDVAHGAGLAVVFPAWMNYVYQHDLERFAQFAVRVWGVDPDFKDLEWTARQGIKRTKEFFSSIGMPVTLEELDIPADRLEEMAQKATENGPIGNFVNLDTEDVLNIYKSALK</sequence>
<dbReference type="CDD" id="cd08187">
    <property type="entry name" value="BDH"/>
    <property type="match status" value="1"/>
</dbReference>
<gene>
    <name evidence="4" type="ORF">C7957_11221</name>
</gene>
<dbReference type="PANTHER" id="PTHR43633:SF1">
    <property type="entry name" value="ALCOHOL DEHYDROGENASE YQHD"/>
    <property type="match status" value="1"/>
</dbReference>
<proteinExistence type="predicted"/>
<evidence type="ECO:0000256" key="1">
    <source>
        <dbReference type="ARBA" id="ARBA00023002"/>
    </source>
</evidence>
<evidence type="ECO:0000259" key="3">
    <source>
        <dbReference type="Pfam" id="PF25137"/>
    </source>
</evidence>
<dbReference type="InterPro" id="IPR056798">
    <property type="entry name" value="ADH_Fe_C"/>
</dbReference>
<organism evidence="4 5">
    <name type="scientific">Halanaerobium saccharolyticum</name>
    <dbReference type="NCBI Taxonomy" id="43595"/>
    <lineage>
        <taxon>Bacteria</taxon>
        <taxon>Bacillati</taxon>
        <taxon>Bacillota</taxon>
        <taxon>Clostridia</taxon>
        <taxon>Halanaerobiales</taxon>
        <taxon>Halanaerobiaceae</taxon>
        <taxon>Halanaerobium</taxon>
    </lineage>
</organism>
<evidence type="ECO:0000313" key="4">
    <source>
        <dbReference type="EMBL" id="TDP93540.1"/>
    </source>
</evidence>
<dbReference type="GO" id="GO:0005829">
    <property type="term" value="C:cytosol"/>
    <property type="evidence" value="ECO:0007669"/>
    <property type="project" value="TreeGrafter"/>
</dbReference>
<dbReference type="InterPro" id="IPR001670">
    <property type="entry name" value="ADH_Fe/GldA"/>
</dbReference>
<dbReference type="InterPro" id="IPR044731">
    <property type="entry name" value="BDH-like"/>
</dbReference>
<keyword evidence="1" id="KW-0560">Oxidoreductase</keyword>
<comment type="caution">
    <text evidence="4">The sequence shown here is derived from an EMBL/GenBank/DDBJ whole genome shotgun (WGS) entry which is preliminary data.</text>
</comment>
<dbReference type="Proteomes" id="UP000295176">
    <property type="component" value="Unassembled WGS sequence"/>
</dbReference>
<feature type="domain" description="Fe-containing alcohol dehydrogenase-like C-terminal" evidence="3">
    <location>
        <begin position="188"/>
        <end position="387"/>
    </location>
</feature>